<dbReference type="InterPro" id="IPR032465">
    <property type="entry name" value="ACMSD"/>
</dbReference>
<keyword evidence="1" id="KW-0456">Lyase</keyword>
<dbReference type="PANTHER" id="PTHR21240">
    <property type="entry name" value="2-AMINO-3-CARBOXYLMUCONATE-6-SEMIALDEHYDE DECARBOXYLASE"/>
    <property type="match status" value="1"/>
</dbReference>
<protein>
    <submittedName>
        <fullName evidence="3">Putative TIM-barrel fold metal-dependent hydrolase</fullName>
    </submittedName>
</protein>
<dbReference type="GO" id="GO:0016787">
    <property type="term" value="F:hydrolase activity"/>
    <property type="evidence" value="ECO:0007669"/>
    <property type="project" value="UniProtKB-KW"/>
</dbReference>
<gene>
    <name evidence="3" type="ORF">CLV74_11022</name>
</gene>
<dbReference type="Pfam" id="PF04909">
    <property type="entry name" value="Amidohydro_2"/>
    <property type="match status" value="1"/>
</dbReference>
<dbReference type="AlphaFoldDB" id="A0A2T0WKL4"/>
<keyword evidence="3" id="KW-0378">Hydrolase</keyword>
<organism evidence="3 4">
    <name type="scientific">Donghicola tyrosinivorans</name>
    <dbReference type="NCBI Taxonomy" id="1652492"/>
    <lineage>
        <taxon>Bacteria</taxon>
        <taxon>Pseudomonadati</taxon>
        <taxon>Pseudomonadota</taxon>
        <taxon>Alphaproteobacteria</taxon>
        <taxon>Rhodobacterales</taxon>
        <taxon>Roseobacteraceae</taxon>
        <taxon>Donghicola</taxon>
    </lineage>
</organism>
<dbReference type="InterPro" id="IPR032466">
    <property type="entry name" value="Metal_Hydrolase"/>
</dbReference>
<sequence length="287" mass="31351">MADTFYDIHPHVISGDFDKYPSDPLFGKRSEWSEERPVDIDALIREMDEAGIQKGAIVQSSTCYGFDNSYVCDACAMYPDRFTAVGSIDMMAPDALAVAKGWMDRGLTGLRLFTGGTTKAFDTSAMDHPDSFKVWEFCGAEGLPICIQTGPVGLTQVAALAHRFPKTKIILDHFSRPDISDGAPFNKAVGLWSLSAFDNIYLKFTPRITDKVLEAGIEPRAFYDKLLSHYGSDRIAWGSNYPANEGSMASNLQAAKDQIACLPKADQDNIFYGTAAALYPALKDGAA</sequence>
<evidence type="ECO:0000256" key="1">
    <source>
        <dbReference type="ARBA" id="ARBA00023239"/>
    </source>
</evidence>
<dbReference type="OrthoDB" id="9787654at2"/>
<dbReference type="GO" id="GO:0016831">
    <property type="term" value="F:carboxy-lyase activity"/>
    <property type="evidence" value="ECO:0007669"/>
    <property type="project" value="InterPro"/>
</dbReference>
<proteinExistence type="predicted"/>
<evidence type="ECO:0000313" key="3">
    <source>
        <dbReference type="EMBL" id="PRY87248.1"/>
    </source>
</evidence>
<dbReference type="SUPFAM" id="SSF51556">
    <property type="entry name" value="Metallo-dependent hydrolases"/>
    <property type="match status" value="1"/>
</dbReference>
<comment type="caution">
    <text evidence="3">The sequence shown here is derived from an EMBL/GenBank/DDBJ whole genome shotgun (WGS) entry which is preliminary data.</text>
</comment>
<dbReference type="InterPro" id="IPR006680">
    <property type="entry name" value="Amidohydro-rel"/>
</dbReference>
<dbReference type="Proteomes" id="UP000238392">
    <property type="component" value="Unassembled WGS sequence"/>
</dbReference>
<dbReference type="Gene3D" id="3.20.20.140">
    <property type="entry name" value="Metal-dependent hydrolases"/>
    <property type="match status" value="1"/>
</dbReference>
<dbReference type="EMBL" id="PVTQ01000010">
    <property type="protein sequence ID" value="PRY87248.1"/>
    <property type="molecule type" value="Genomic_DNA"/>
</dbReference>
<evidence type="ECO:0000259" key="2">
    <source>
        <dbReference type="Pfam" id="PF04909"/>
    </source>
</evidence>
<evidence type="ECO:0000313" key="4">
    <source>
        <dbReference type="Proteomes" id="UP000238392"/>
    </source>
</evidence>
<dbReference type="PANTHER" id="PTHR21240:SF19">
    <property type="entry name" value="CATALYTIC_ HYDROLASE"/>
    <property type="match status" value="1"/>
</dbReference>
<feature type="domain" description="Amidohydrolase-related" evidence="2">
    <location>
        <begin position="38"/>
        <end position="280"/>
    </location>
</feature>
<accession>A0A2T0WKL4</accession>
<name>A0A2T0WKL4_9RHOB</name>
<reference evidence="3 4" key="1">
    <citation type="submission" date="2018-03" db="EMBL/GenBank/DDBJ databases">
        <title>Genomic Encyclopedia of Archaeal and Bacterial Type Strains, Phase II (KMG-II): from individual species to whole genera.</title>
        <authorList>
            <person name="Goeker M."/>
        </authorList>
    </citation>
    <scope>NUCLEOTIDE SEQUENCE [LARGE SCALE GENOMIC DNA]</scope>
    <source>
        <strain evidence="3 4">DSM 100212</strain>
    </source>
</reference>
<dbReference type="RefSeq" id="WP_106265909.1">
    <property type="nucleotide sequence ID" value="NZ_PVTQ01000010.1"/>
</dbReference>
<keyword evidence="4" id="KW-1185">Reference proteome</keyword>